<feature type="transmembrane region" description="Helical" evidence="1">
    <location>
        <begin position="159"/>
        <end position="179"/>
    </location>
</feature>
<keyword evidence="1" id="KW-1133">Transmembrane helix</keyword>
<evidence type="ECO:0000256" key="2">
    <source>
        <dbReference type="SAM" id="SignalP"/>
    </source>
</evidence>
<keyword evidence="4" id="KW-1185">Reference proteome</keyword>
<feature type="transmembrane region" description="Helical" evidence="1">
    <location>
        <begin position="230"/>
        <end position="253"/>
    </location>
</feature>
<evidence type="ECO:0000313" key="4">
    <source>
        <dbReference type="Proteomes" id="UP000198386"/>
    </source>
</evidence>
<evidence type="ECO:0000256" key="1">
    <source>
        <dbReference type="SAM" id="Phobius"/>
    </source>
</evidence>
<dbReference type="OrthoDB" id="5191479at2"/>
<organism evidence="3 4">
    <name type="scientific">Geodermatophilus saharensis</name>
    <dbReference type="NCBI Taxonomy" id="1137994"/>
    <lineage>
        <taxon>Bacteria</taxon>
        <taxon>Bacillati</taxon>
        <taxon>Actinomycetota</taxon>
        <taxon>Actinomycetes</taxon>
        <taxon>Geodermatophilales</taxon>
        <taxon>Geodermatophilaceae</taxon>
        <taxon>Geodermatophilus</taxon>
    </lineage>
</organism>
<name>A0A239BV11_9ACTN</name>
<keyword evidence="2" id="KW-0732">Signal</keyword>
<feature type="transmembrane region" description="Helical" evidence="1">
    <location>
        <begin position="59"/>
        <end position="81"/>
    </location>
</feature>
<feature type="transmembrane region" description="Helical" evidence="1">
    <location>
        <begin position="93"/>
        <end position="112"/>
    </location>
</feature>
<feature type="transmembrane region" description="Helical" evidence="1">
    <location>
        <begin position="118"/>
        <end position="138"/>
    </location>
</feature>
<dbReference type="EMBL" id="FZOH01000002">
    <property type="protein sequence ID" value="SNS11261.1"/>
    <property type="molecule type" value="Genomic_DNA"/>
</dbReference>
<keyword evidence="1" id="KW-0812">Transmembrane</keyword>
<protein>
    <submittedName>
        <fullName evidence="3">Uncharacterized protein</fullName>
    </submittedName>
</protein>
<accession>A0A239BV11</accession>
<dbReference type="Proteomes" id="UP000198386">
    <property type="component" value="Unassembled WGS sequence"/>
</dbReference>
<gene>
    <name evidence="3" type="ORF">SAMN04488107_1426</name>
</gene>
<feature type="transmembrane region" description="Helical" evidence="1">
    <location>
        <begin position="199"/>
        <end position="218"/>
    </location>
</feature>
<feature type="transmembrane region" description="Helical" evidence="1">
    <location>
        <begin position="259"/>
        <end position="280"/>
    </location>
</feature>
<sequence length="308" mass="31515">MRTRLRRLPGLVAALAATAAATGLARRPTGEPVSVTTPRGQTAELAGSGLYAHDTVFTAAGNTAVDAVVLAFGVPLVITSWLQHRAGSPRGSLLLTGTFGYLLYVYANYALGAAYNPLFLAYVTLVATALAGFLTGLATTDRAALRALAADPGVPHRALSRFLLTAAAVTAVVWLQPLLTALRTGGTPELLDVYTTPVTSALDLAVVAPAAALAGLLVRRGDPRGHLLAVPLLVLIVLLLPTIALSTVLQAAAGISFTVPQVVGPIAGFGVLGAIGARLLTRLLRAVPAVPTPGPVPPSEVPDEHVHV</sequence>
<reference evidence="4" key="1">
    <citation type="submission" date="2017-06" db="EMBL/GenBank/DDBJ databases">
        <authorList>
            <person name="Varghese N."/>
            <person name="Submissions S."/>
        </authorList>
    </citation>
    <scope>NUCLEOTIDE SEQUENCE [LARGE SCALE GENOMIC DNA]</scope>
    <source>
        <strain evidence="4">DSM 45423</strain>
    </source>
</reference>
<evidence type="ECO:0000313" key="3">
    <source>
        <dbReference type="EMBL" id="SNS11261.1"/>
    </source>
</evidence>
<feature type="signal peptide" evidence="2">
    <location>
        <begin position="1"/>
        <end position="25"/>
    </location>
</feature>
<proteinExistence type="predicted"/>
<keyword evidence="1" id="KW-0472">Membrane</keyword>
<dbReference type="AlphaFoldDB" id="A0A239BV11"/>
<feature type="chain" id="PRO_5039719939" evidence="2">
    <location>
        <begin position="26"/>
        <end position="308"/>
    </location>
</feature>
<dbReference type="RefSeq" id="WP_089403137.1">
    <property type="nucleotide sequence ID" value="NZ_FZOH01000002.1"/>
</dbReference>